<gene>
    <name evidence="2" type="ORF">GCM10008938_13240</name>
</gene>
<dbReference type="InterPro" id="IPR036390">
    <property type="entry name" value="WH_DNA-bd_sf"/>
</dbReference>
<keyword evidence="3" id="KW-1185">Reference proteome</keyword>
<proteinExistence type="predicted"/>
<sequence length="185" mass="21147">MTLNSTWNTTQEQHTIVLKLLNTRESLCSQDIRLALGCSTSNVSKVMEELVSQGLVQINLLRNSIRYSKREFEHDLQRVQDAWFGRLETHFADGTTETSVSVARKLHLNLEDARATLEEMRKKGILYGRFVGQMCIYSLRQRGTTLQASEEQMDLVLNSPLKQQQRSMEEAAATPRNRSRSRASS</sequence>
<evidence type="ECO:0000256" key="1">
    <source>
        <dbReference type="SAM" id="MobiDB-lite"/>
    </source>
</evidence>
<accession>A0ABQ2CWT3</accession>
<evidence type="ECO:0000313" key="2">
    <source>
        <dbReference type="EMBL" id="GGJ28515.1"/>
    </source>
</evidence>
<evidence type="ECO:0000313" key="3">
    <source>
        <dbReference type="Proteomes" id="UP000632222"/>
    </source>
</evidence>
<evidence type="ECO:0008006" key="4">
    <source>
        <dbReference type="Google" id="ProtNLM"/>
    </source>
</evidence>
<feature type="region of interest" description="Disordered" evidence="1">
    <location>
        <begin position="159"/>
        <end position="185"/>
    </location>
</feature>
<name>A0ABQ2CWT3_9DEIO</name>
<organism evidence="2 3">
    <name type="scientific">Deinococcus roseus</name>
    <dbReference type="NCBI Taxonomy" id="392414"/>
    <lineage>
        <taxon>Bacteria</taxon>
        <taxon>Thermotogati</taxon>
        <taxon>Deinococcota</taxon>
        <taxon>Deinococci</taxon>
        <taxon>Deinococcales</taxon>
        <taxon>Deinococcaceae</taxon>
        <taxon>Deinococcus</taxon>
    </lineage>
</organism>
<comment type="caution">
    <text evidence="2">The sequence shown here is derived from an EMBL/GenBank/DDBJ whole genome shotgun (WGS) entry which is preliminary data.</text>
</comment>
<dbReference type="SUPFAM" id="SSF46785">
    <property type="entry name" value="Winged helix' DNA-binding domain"/>
    <property type="match status" value="1"/>
</dbReference>
<protein>
    <recommendedName>
        <fullName evidence="4">MarR family transcriptional regulator</fullName>
    </recommendedName>
</protein>
<reference evidence="3" key="1">
    <citation type="journal article" date="2019" name="Int. J. Syst. Evol. Microbiol.">
        <title>The Global Catalogue of Microorganisms (GCM) 10K type strain sequencing project: providing services to taxonomists for standard genome sequencing and annotation.</title>
        <authorList>
            <consortium name="The Broad Institute Genomics Platform"/>
            <consortium name="The Broad Institute Genome Sequencing Center for Infectious Disease"/>
            <person name="Wu L."/>
            <person name="Ma J."/>
        </authorList>
    </citation>
    <scope>NUCLEOTIDE SEQUENCE [LARGE SCALE GENOMIC DNA]</scope>
    <source>
        <strain evidence="3">JCM 14370</strain>
    </source>
</reference>
<dbReference type="Proteomes" id="UP000632222">
    <property type="component" value="Unassembled WGS sequence"/>
</dbReference>
<dbReference type="RefSeq" id="WP_189001619.1">
    <property type="nucleotide sequence ID" value="NZ_BMOD01000003.1"/>
</dbReference>
<dbReference type="EMBL" id="BMOD01000003">
    <property type="protein sequence ID" value="GGJ28515.1"/>
    <property type="molecule type" value="Genomic_DNA"/>
</dbReference>